<dbReference type="HOGENOM" id="CLU_1047837_0_0_1"/>
<accession>M3YK95</accession>
<evidence type="ECO:0000256" key="1">
    <source>
        <dbReference type="SAM" id="MobiDB-lite"/>
    </source>
</evidence>
<name>M3YK95_MUSPF</name>
<dbReference type="AlphaFoldDB" id="M3YK95"/>
<evidence type="ECO:0000313" key="2">
    <source>
        <dbReference type="Ensembl" id="ENSMPUP00000011752.1"/>
    </source>
</evidence>
<protein>
    <submittedName>
        <fullName evidence="2">Uncharacterized protein</fullName>
    </submittedName>
</protein>
<reference evidence="2" key="1">
    <citation type="submission" date="2024-06" db="UniProtKB">
        <authorList>
            <consortium name="Ensembl"/>
        </authorList>
    </citation>
    <scope>IDENTIFICATION</scope>
</reference>
<feature type="region of interest" description="Disordered" evidence="1">
    <location>
        <begin position="110"/>
        <end position="188"/>
    </location>
</feature>
<proteinExistence type="predicted"/>
<sequence>SGEGADQGVRSTAGVNASRIPAAAVGGGLPALREVQVQPGQSPASRPPAPGLPQRGGEALPARWAHAPASRSPPPAPTVELEVADALALSVSGRGAAEAAPQGLTLAARRPPAAGERHRQQPQGSHPPPLPRGTYTRALTACGRFPHVGSRGRGRREQDRRPGPAHGRLTTYVAGPSATSQAHPPIRGRDGRDVWRRASHHSPACRLVPAFFTETRKDVASGYGKSLDLCRLHAWYYCACARLQRTFQGVCRVLEELRRSARWHRF</sequence>
<dbReference type="EMBL" id="AEYP01019815">
    <property type="status" value="NOT_ANNOTATED_CDS"/>
    <property type="molecule type" value="Genomic_DNA"/>
</dbReference>
<dbReference type="InParanoid" id="M3YK95"/>
<feature type="compositionally biased region" description="Low complexity" evidence="1">
    <location>
        <begin position="61"/>
        <end position="70"/>
    </location>
</feature>
<dbReference type="Ensembl" id="ENSMPUT00000011945.1">
    <property type="protein sequence ID" value="ENSMPUP00000011752.1"/>
    <property type="gene ID" value="ENSMPUG00000011845.1"/>
</dbReference>
<organism evidence="2">
    <name type="scientific">Mustela putorius furo</name>
    <name type="common">European domestic ferret</name>
    <name type="synonym">Mustela furo</name>
    <dbReference type="NCBI Taxonomy" id="9669"/>
    <lineage>
        <taxon>Eukaryota</taxon>
        <taxon>Metazoa</taxon>
        <taxon>Chordata</taxon>
        <taxon>Craniata</taxon>
        <taxon>Vertebrata</taxon>
        <taxon>Euteleostomi</taxon>
        <taxon>Mammalia</taxon>
        <taxon>Eutheria</taxon>
        <taxon>Laurasiatheria</taxon>
        <taxon>Carnivora</taxon>
        <taxon>Caniformia</taxon>
        <taxon>Musteloidea</taxon>
        <taxon>Mustelidae</taxon>
        <taxon>Mustelinae</taxon>
        <taxon>Mustela</taxon>
    </lineage>
</organism>
<feature type="region of interest" description="Disordered" evidence="1">
    <location>
        <begin position="31"/>
        <end position="79"/>
    </location>
</feature>